<accession>A0A917X4Z6</accession>
<protein>
    <recommendedName>
        <fullName evidence="4">Carboxylesterase type B domain-containing protein</fullName>
    </recommendedName>
</protein>
<dbReference type="Gene3D" id="3.40.50.1820">
    <property type="entry name" value="alpha/beta hydrolase"/>
    <property type="match status" value="1"/>
</dbReference>
<reference evidence="2" key="1">
    <citation type="journal article" date="2014" name="Int. J. Syst. Evol. Microbiol.">
        <title>Complete genome sequence of Corynebacterium casei LMG S-19264T (=DSM 44701T), isolated from a smear-ripened cheese.</title>
        <authorList>
            <consortium name="US DOE Joint Genome Institute (JGI-PGF)"/>
            <person name="Walter F."/>
            <person name="Albersmeier A."/>
            <person name="Kalinowski J."/>
            <person name="Ruckert C."/>
        </authorList>
    </citation>
    <scope>NUCLEOTIDE SEQUENCE</scope>
    <source>
        <strain evidence="2">JCM 19831</strain>
    </source>
</reference>
<dbReference type="Proteomes" id="UP000642070">
    <property type="component" value="Unassembled WGS sequence"/>
</dbReference>
<organism evidence="2 3">
    <name type="scientific">Dactylosporangium sucinum</name>
    <dbReference type="NCBI Taxonomy" id="1424081"/>
    <lineage>
        <taxon>Bacteria</taxon>
        <taxon>Bacillati</taxon>
        <taxon>Actinomycetota</taxon>
        <taxon>Actinomycetes</taxon>
        <taxon>Micromonosporales</taxon>
        <taxon>Micromonosporaceae</taxon>
        <taxon>Dactylosporangium</taxon>
    </lineage>
</organism>
<dbReference type="InterPro" id="IPR029058">
    <property type="entry name" value="AB_hydrolase_fold"/>
</dbReference>
<comment type="caution">
    <text evidence="2">The sequence shown here is derived from an EMBL/GenBank/DDBJ whole genome shotgun (WGS) entry which is preliminary data.</text>
</comment>
<sequence>MLGIGAAHATELPFVFDTLAAAGAAALVGEEAPQALADEMNAAWASFVHGEGPGWPRWDASRPVRRFDGAGNPVVHDPRGDRRAAMSAALSRRTSAAIGGSGR</sequence>
<feature type="compositionally biased region" description="Low complexity" evidence="1">
    <location>
        <begin position="85"/>
        <end position="97"/>
    </location>
</feature>
<evidence type="ECO:0000313" key="3">
    <source>
        <dbReference type="Proteomes" id="UP000642070"/>
    </source>
</evidence>
<evidence type="ECO:0000313" key="2">
    <source>
        <dbReference type="EMBL" id="GGM67566.1"/>
    </source>
</evidence>
<dbReference type="EMBL" id="BMPI01000056">
    <property type="protein sequence ID" value="GGM67566.1"/>
    <property type="molecule type" value="Genomic_DNA"/>
</dbReference>
<dbReference type="SUPFAM" id="SSF53474">
    <property type="entry name" value="alpha/beta-Hydrolases"/>
    <property type="match status" value="1"/>
</dbReference>
<reference evidence="2" key="2">
    <citation type="submission" date="2020-09" db="EMBL/GenBank/DDBJ databases">
        <authorList>
            <person name="Sun Q."/>
            <person name="Ohkuma M."/>
        </authorList>
    </citation>
    <scope>NUCLEOTIDE SEQUENCE</scope>
    <source>
        <strain evidence="2">JCM 19831</strain>
    </source>
</reference>
<evidence type="ECO:0000256" key="1">
    <source>
        <dbReference type="SAM" id="MobiDB-lite"/>
    </source>
</evidence>
<name>A0A917X4Z6_9ACTN</name>
<dbReference type="AlphaFoldDB" id="A0A917X4Z6"/>
<feature type="region of interest" description="Disordered" evidence="1">
    <location>
        <begin position="69"/>
        <end position="103"/>
    </location>
</feature>
<evidence type="ECO:0008006" key="4">
    <source>
        <dbReference type="Google" id="ProtNLM"/>
    </source>
</evidence>
<proteinExistence type="predicted"/>
<gene>
    <name evidence="2" type="ORF">GCM10007977_081660</name>
</gene>
<keyword evidence="3" id="KW-1185">Reference proteome</keyword>